<dbReference type="EMBL" id="CP002629">
    <property type="protein sequence ID" value="AEB09728.1"/>
    <property type="molecule type" value="Genomic_DNA"/>
</dbReference>
<gene>
    <name evidence="1" type="ordered locus">Desac_1890</name>
</gene>
<dbReference type="eggNOG" id="COG2227">
    <property type="taxonomic scope" value="Bacteria"/>
</dbReference>
<reference evidence="1 2" key="1">
    <citation type="journal article" date="2011" name="Stand. Genomic Sci.">
        <title>Complete genome sequence of the acetate-degrading sulfate reducer Desulfobacca acetoxidans type strain (ASRB2).</title>
        <authorList>
            <person name="Goker M."/>
            <person name="Teshima H."/>
            <person name="Lapidus A."/>
            <person name="Nolan M."/>
            <person name="Lucas S."/>
            <person name="Hammon N."/>
            <person name="Deshpande S."/>
            <person name="Cheng J.F."/>
            <person name="Tapia R."/>
            <person name="Han C."/>
            <person name="Goodwin L."/>
            <person name="Pitluck S."/>
            <person name="Huntemann M."/>
            <person name="Liolios K."/>
            <person name="Ivanova N."/>
            <person name="Pagani I."/>
            <person name="Mavromatis K."/>
            <person name="Ovchinikova G."/>
            <person name="Pati A."/>
            <person name="Chen A."/>
            <person name="Palaniappan K."/>
            <person name="Land M."/>
            <person name="Hauser L."/>
            <person name="Brambilla E.M."/>
            <person name="Rohde M."/>
            <person name="Spring S."/>
            <person name="Detter J.C."/>
            <person name="Woyke T."/>
            <person name="Bristow J."/>
            <person name="Eisen J.A."/>
            <person name="Markowitz V."/>
            <person name="Hugenholtz P."/>
            <person name="Kyrpides N.C."/>
            <person name="Klenk H.P."/>
        </authorList>
    </citation>
    <scope>NUCLEOTIDE SEQUENCE [LARGE SCALE GENOMIC DNA]</scope>
    <source>
        <strain evidence="2">ATCC 700848 / DSM 11109 / ASRB2</strain>
    </source>
</reference>
<dbReference type="HOGENOM" id="CLU_1072521_0_0_7"/>
<dbReference type="KEGG" id="dao:Desac_1890"/>
<evidence type="ECO:0000313" key="2">
    <source>
        <dbReference type="Proteomes" id="UP000000483"/>
    </source>
</evidence>
<dbReference type="STRING" id="880072.Desac_1890"/>
<accession>F2NJS3</accession>
<name>F2NJS3_DESAR</name>
<dbReference type="CDD" id="cd02440">
    <property type="entry name" value="AdoMet_MTases"/>
    <property type="match status" value="1"/>
</dbReference>
<sequence length="259" mass="29999">MPCEKWAQMHNPGRIKSTFTDGFLQQLVFLRSPPEIFDVPHRQQRSEISRPDKLTQRIEFLLEKVPQNAKVLDLGAGYGEIAFSLEAYRNAQVLCVEREPEFLSSLRQKGLWVLDADLNYISSPALRWVFSQPWDIVIAVDTISYWMYPALILSALSDRVGKIILTVSNSAHFNRRIKGLLGKMQDWPNCRPSKDNYLQFDLSWRTNNWTLKGFRQWTAALGYDCQLIARRAKKARWLSPTFSPSLLTRSFVFELTPIT</sequence>
<dbReference type="Gene3D" id="3.40.50.150">
    <property type="entry name" value="Vaccinia Virus protein VP39"/>
    <property type="match status" value="1"/>
</dbReference>
<dbReference type="Pfam" id="PF07021">
    <property type="entry name" value="MetW"/>
    <property type="match status" value="1"/>
</dbReference>
<organism evidence="1 2">
    <name type="scientific">Desulfobacca acetoxidans (strain ATCC 700848 / DSM 11109 / ASRB2)</name>
    <dbReference type="NCBI Taxonomy" id="880072"/>
    <lineage>
        <taxon>Bacteria</taxon>
        <taxon>Pseudomonadati</taxon>
        <taxon>Thermodesulfobacteriota</taxon>
        <taxon>Desulfobaccia</taxon>
        <taxon>Desulfobaccales</taxon>
        <taxon>Desulfobaccaceae</taxon>
        <taxon>Desulfobacca</taxon>
    </lineage>
</organism>
<dbReference type="Proteomes" id="UP000000483">
    <property type="component" value="Chromosome"/>
</dbReference>
<reference evidence="2" key="2">
    <citation type="submission" date="2011-03" db="EMBL/GenBank/DDBJ databases">
        <title>The complete genome of Desulfobacca acetoxidans DSM 11109.</title>
        <authorList>
            <consortium name="US DOE Joint Genome Institute (JGI-PGF)"/>
            <person name="Lucas S."/>
            <person name="Copeland A."/>
            <person name="Lapidus A."/>
            <person name="Bruce D."/>
            <person name="Goodwin L."/>
            <person name="Pitluck S."/>
            <person name="Peters L."/>
            <person name="Kyrpides N."/>
            <person name="Mavromatis K."/>
            <person name="Ivanova N."/>
            <person name="Ovchinnikova G."/>
            <person name="Teshima H."/>
            <person name="Detter J.C."/>
            <person name="Han C."/>
            <person name="Land M."/>
            <person name="Hauser L."/>
            <person name="Markowitz V."/>
            <person name="Cheng J.-F."/>
            <person name="Hugenholtz P."/>
            <person name="Woyke T."/>
            <person name="Wu D."/>
            <person name="Spring S."/>
            <person name="Schueler E."/>
            <person name="Brambilla E."/>
            <person name="Klenk H.-P."/>
            <person name="Eisen J.A."/>
        </authorList>
    </citation>
    <scope>NUCLEOTIDE SEQUENCE [LARGE SCALE GENOMIC DNA]</scope>
    <source>
        <strain evidence="2">ATCC 700848 / DSM 11109 / ASRB2</strain>
    </source>
</reference>
<dbReference type="InterPro" id="IPR029063">
    <property type="entry name" value="SAM-dependent_MTases_sf"/>
</dbReference>
<proteinExistence type="predicted"/>
<dbReference type="AlphaFoldDB" id="F2NJS3"/>
<keyword evidence="2" id="KW-1185">Reference proteome</keyword>
<evidence type="ECO:0000313" key="1">
    <source>
        <dbReference type="EMBL" id="AEB09728.1"/>
    </source>
</evidence>
<protein>
    <submittedName>
        <fullName evidence="1">Methionine biosynthesis MetW protein</fullName>
    </submittedName>
</protein>
<dbReference type="InterPro" id="IPR010743">
    <property type="entry name" value="Methionine_synth_MetW"/>
</dbReference>
<dbReference type="SUPFAM" id="SSF53335">
    <property type="entry name" value="S-adenosyl-L-methionine-dependent methyltransferases"/>
    <property type="match status" value="1"/>
</dbReference>